<keyword evidence="1" id="KW-0472">Membrane</keyword>
<sequence>MFGVVSFTLPVLPSRLASSLRLLFLPSTFCPFAQSLFLFFFSLSLFRLAFSTSRPFSFLFLSVTLSIALNWWVSRLLLLKGKGYCLVSALTSSSIIAVLT</sequence>
<protein>
    <submittedName>
        <fullName evidence="2">Uncharacterized protein</fullName>
    </submittedName>
</protein>
<keyword evidence="3" id="KW-1185">Reference proteome</keyword>
<keyword evidence="1" id="KW-1133">Transmembrane helix</keyword>
<accession>A0A5D2I792</accession>
<keyword evidence="1" id="KW-0812">Transmembrane</keyword>
<evidence type="ECO:0000313" key="3">
    <source>
        <dbReference type="Proteomes" id="UP000322667"/>
    </source>
</evidence>
<reference evidence="2 3" key="1">
    <citation type="submission" date="2019-07" db="EMBL/GenBank/DDBJ databases">
        <title>WGS assembly of Gossypium tomentosum.</title>
        <authorList>
            <person name="Chen Z.J."/>
            <person name="Sreedasyam A."/>
            <person name="Ando A."/>
            <person name="Song Q."/>
            <person name="De L."/>
            <person name="Hulse-Kemp A."/>
            <person name="Ding M."/>
            <person name="Ye W."/>
            <person name="Kirkbride R."/>
            <person name="Jenkins J."/>
            <person name="Plott C."/>
            <person name="Lovell J."/>
            <person name="Lin Y.-M."/>
            <person name="Vaughn R."/>
            <person name="Liu B."/>
            <person name="Li W."/>
            <person name="Simpson S."/>
            <person name="Scheffler B."/>
            <person name="Saski C."/>
            <person name="Grover C."/>
            <person name="Hu G."/>
            <person name="Conover J."/>
            <person name="Carlson J."/>
            <person name="Shu S."/>
            <person name="Boston L."/>
            <person name="Williams M."/>
            <person name="Peterson D."/>
            <person name="Mcgee K."/>
            <person name="Jones D."/>
            <person name="Wendel J."/>
            <person name="Stelly D."/>
            <person name="Grimwood J."/>
            <person name="Schmutz J."/>
        </authorList>
    </citation>
    <scope>NUCLEOTIDE SEQUENCE [LARGE SCALE GENOMIC DNA]</scope>
    <source>
        <strain evidence="2">7179.01</strain>
    </source>
</reference>
<name>A0A5D2I792_GOSTO</name>
<feature type="transmembrane region" description="Helical" evidence="1">
    <location>
        <begin position="56"/>
        <end position="73"/>
    </location>
</feature>
<organism evidence="2 3">
    <name type="scientific">Gossypium tomentosum</name>
    <name type="common">Hawaiian cotton</name>
    <name type="synonym">Gossypium sandvicense</name>
    <dbReference type="NCBI Taxonomy" id="34277"/>
    <lineage>
        <taxon>Eukaryota</taxon>
        <taxon>Viridiplantae</taxon>
        <taxon>Streptophyta</taxon>
        <taxon>Embryophyta</taxon>
        <taxon>Tracheophyta</taxon>
        <taxon>Spermatophyta</taxon>
        <taxon>Magnoliopsida</taxon>
        <taxon>eudicotyledons</taxon>
        <taxon>Gunneridae</taxon>
        <taxon>Pentapetalae</taxon>
        <taxon>rosids</taxon>
        <taxon>malvids</taxon>
        <taxon>Malvales</taxon>
        <taxon>Malvaceae</taxon>
        <taxon>Malvoideae</taxon>
        <taxon>Gossypium</taxon>
    </lineage>
</organism>
<dbReference type="Proteomes" id="UP000322667">
    <property type="component" value="Chromosome D12"/>
</dbReference>
<gene>
    <name evidence="2" type="ORF">ES332_D12G094700v1</name>
</gene>
<evidence type="ECO:0000256" key="1">
    <source>
        <dbReference type="SAM" id="Phobius"/>
    </source>
</evidence>
<feature type="transmembrane region" description="Helical" evidence="1">
    <location>
        <begin position="33"/>
        <end position="49"/>
    </location>
</feature>
<evidence type="ECO:0000313" key="2">
    <source>
        <dbReference type="EMBL" id="TYH38202.1"/>
    </source>
</evidence>
<proteinExistence type="predicted"/>
<dbReference type="AlphaFoldDB" id="A0A5D2I792"/>
<dbReference type="EMBL" id="CM017634">
    <property type="protein sequence ID" value="TYH38202.1"/>
    <property type="molecule type" value="Genomic_DNA"/>
</dbReference>